<evidence type="ECO:0000259" key="2">
    <source>
        <dbReference type="PROSITE" id="PS51782"/>
    </source>
</evidence>
<dbReference type="PROSITE" id="PS51782">
    <property type="entry name" value="LYSM"/>
    <property type="match status" value="1"/>
</dbReference>
<dbReference type="InterPro" id="IPR042047">
    <property type="entry name" value="SleB_dom1"/>
</dbReference>
<dbReference type="eggNOG" id="COG3773">
    <property type="taxonomic scope" value="Bacteria"/>
</dbReference>
<dbReference type="HOGENOM" id="CLU_053345_1_2_9"/>
<dbReference type="EMBL" id="CP003923">
    <property type="protein sequence ID" value="AIC95104.1"/>
    <property type="molecule type" value="Genomic_DNA"/>
</dbReference>
<keyword evidence="1" id="KW-0732">Signal</keyword>
<proteinExistence type="predicted"/>
<feature type="signal peptide" evidence="1">
    <location>
        <begin position="1"/>
        <end position="21"/>
    </location>
</feature>
<accession>A0A060M4W3</accession>
<dbReference type="STRING" id="1246626.BleG1_2537"/>
<sequence>MFKKVTLSFIAFFGISLFSSASIEGKTVKHPVQNGESLYTISERYGVSQASIQRINQLKTNQLEAGTTLTIPTAITASDREWMAKLVYAEARGESYEGKVAVATVLLNRLDHPEYPDSMYNVIHQVTPSGHYAFSPVLDGAIHNDADEESRQAVNEAIAYRGLGQQSLYFYNPTTATSGWVATREQTIVIGNHVFAK</sequence>
<dbReference type="RefSeq" id="WP_038481444.1">
    <property type="nucleotide sequence ID" value="NZ_CP003923.1"/>
</dbReference>
<organism evidence="3 4">
    <name type="scientific">Shouchella lehensis G1</name>
    <dbReference type="NCBI Taxonomy" id="1246626"/>
    <lineage>
        <taxon>Bacteria</taxon>
        <taxon>Bacillati</taxon>
        <taxon>Bacillota</taxon>
        <taxon>Bacilli</taxon>
        <taxon>Bacillales</taxon>
        <taxon>Bacillaceae</taxon>
        <taxon>Shouchella</taxon>
    </lineage>
</organism>
<dbReference type="Gene3D" id="3.10.350.10">
    <property type="entry name" value="LysM domain"/>
    <property type="match status" value="1"/>
</dbReference>
<dbReference type="InterPro" id="IPR018392">
    <property type="entry name" value="LysM"/>
</dbReference>
<dbReference type="KEGG" id="ble:BleG1_2537"/>
<gene>
    <name evidence="3" type="ORF">BleG1_2537</name>
</gene>
<dbReference type="Gene3D" id="6.20.240.60">
    <property type="match status" value="1"/>
</dbReference>
<keyword evidence="4" id="KW-1185">Reference proteome</keyword>
<dbReference type="InterPro" id="IPR036779">
    <property type="entry name" value="LysM_dom_sf"/>
</dbReference>
<evidence type="ECO:0000313" key="3">
    <source>
        <dbReference type="EMBL" id="AIC95104.1"/>
    </source>
</evidence>
<dbReference type="AlphaFoldDB" id="A0A060M4W3"/>
<dbReference type="InterPro" id="IPR011105">
    <property type="entry name" value="Cell_wall_hydrolase_SleB"/>
</dbReference>
<feature type="domain" description="LysM" evidence="2">
    <location>
        <begin position="28"/>
        <end position="71"/>
    </location>
</feature>
<evidence type="ECO:0000256" key="1">
    <source>
        <dbReference type="SAM" id="SignalP"/>
    </source>
</evidence>
<dbReference type="OrthoDB" id="9785345at2"/>
<dbReference type="Pfam" id="PF07486">
    <property type="entry name" value="Hydrolase_2"/>
    <property type="match status" value="1"/>
</dbReference>
<evidence type="ECO:0000313" key="4">
    <source>
        <dbReference type="Proteomes" id="UP000027142"/>
    </source>
</evidence>
<dbReference type="PATRIC" id="fig|1246626.3.peg.2530"/>
<dbReference type="GO" id="GO:0016787">
    <property type="term" value="F:hydrolase activity"/>
    <property type="evidence" value="ECO:0007669"/>
    <property type="project" value="InterPro"/>
</dbReference>
<dbReference type="Proteomes" id="UP000027142">
    <property type="component" value="Chromosome"/>
</dbReference>
<name>A0A060M4W3_9BACI</name>
<protein>
    <submittedName>
        <fullName evidence="3">Spore cortex-lytic enzyme</fullName>
    </submittedName>
</protein>
<reference evidence="3 4" key="1">
    <citation type="journal article" date="2014" name="Gene">
        <title>A comparative genomic analysis of the alkalitolerant soil bacterium Bacillus lehensis G1.</title>
        <authorList>
            <person name="Noor Y.M."/>
            <person name="Samsulrizal N.H."/>
            <person name="Jema'on N.A."/>
            <person name="Low K.O."/>
            <person name="Ramli A.N."/>
            <person name="Alias N.I."/>
            <person name="Damis S.I."/>
            <person name="Fuzi S.F."/>
            <person name="Isa M.N."/>
            <person name="Murad A.M."/>
            <person name="Raih M.F."/>
            <person name="Bakar F.D."/>
            <person name="Najimudin N."/>
            <person name="Mahadi N.M."/>
            <person name="Illias R.M."/>
        </authorList>
    </citation>
    <scope>NUCLEOTIDE SEQUENCE [LARGE SCALE GENOMIC DNA]</scope>
    <source>
        <strain evidence="3 4">G1</strain>
    </source>
</reference>
<dbReference type="SUPFAM" id="SSF54106">
    <property type="entry name" value="LysM domain"/>
    <property type="match status" value="1"/>
</dbReference>
<dbReference type="SMART" id="SM00257">
    <property type="entry name" value="LysM"/>
    <property type="match status" value="1"/>
</dbReference>
<feature type="chain" id="PRO_5001584200" evidence="1">
    <location>
        <begin position="22"/>
        <end position="197"/>
    </location>
</feature>
<dbReference type="Gene3D" id="1.10.10.2520">
    <property type="entry name" value="Cell wall hydrolase SleB, domain 1"/>
    <property type="match status" value="1"/>
</dbReference>
<dbReference type="Pfam" id="PF01476">
    <property type="entry name" value="LysM"/>
    <property type="match status" value="1"/>
</dbReference>